<protein>
    <submittedName>
        <fullName evidence="1">Uncharacterized protein</fullName>
    </submittedName>
</protein>
<reference evidence="1" key="1">
    <citation type="submission" date="2021-03" db="EMBL/GenBank/DDBJ databases">
        <authorList>
            <person name="Tran Van P."/>
        </authorList>
    </citation>
    <scope>NUCLEOTIDE SEQUENCE</scope>
</reference>
<name>A0ABN7NNF3_TIMPD</name>
<gene>
    <name evidence="1" type="ORF">TPAB3V08_LOCUS2937</name>
</gene>
<evidence type="ECO:0000313" key="1">
    <source>
        <dbReference type="EMBL" id="CAG2055939.1"/>
    </source>
</evidence>
<dbReference type="Proteomes" id="UP001153148">
    <property type="component" value="Unassembled WGS sequence"/>
</dbReference>
<proteinExistence type="predicted"/>
<sequence>MYSGGMRLHVLTPWTNPPLTGAWLFADDRMFSRYHSCLCETLARLGFALHMAITIGSENADKPLTEVESPSSVHAELKTLVNRIIRDAVTLPNFKVIERKMSNGERLSEDIDIKTYEDILATAILNKVIEKFQRYQVTNSSALDGNSNLLDGFPRTYWTKT</sequence>
<organism evidence="1 2">
    <name type="scientific">Timema podura</name>
    <name type="common">Walking stick</name>
    <dbReference type="NCBI Taxonomy" id="61482"/>
    <lineage>
        <taxon>Eukaryota</taxon>
        <taxon>Metazoa</taxon>
        <taxon>Ecdysozoa</taxon>
        <taxon>Arthropoda</taxon>
        <taxon>Hexapoda</taxon>
        <taxon>Insecta</taxon>
        <taxon>Pterygota</taxon>
        <taxon>Neoptera</taxon>
        <taxon>Polyneoptera</taxon>
        <taxon>Phasmatodea</taxon>
        <taxon>Timematodea</taxon>
        <taxon>Timematoidea</taxon>
        <taxon>Timematidae</taxon>
        <taxon>Timema</taxon>
    </lineage>
</organism>
<evidence type="ECO:0000313" key="2">
    <source>
        <dbReference type="Proteomes" id="UP001153148"/>
    </source>
</evidence>
<accession>A0ABN7NNF3</accession>
<dbReference type="EMBL" id="CAJPIN010003119">
    <property type="protein sequence ID" value="CAG2055939.1"/>
    <property type="molecule type" value="Genomic_DNA"/>
</dbReference>
<keyword evidence="2" id="KW-1185">Reference proteome</keyword>
<comment type="caution">
    <text evidence="1">The sequence shown here is derived from an EMBL/GenBank/DDBJ whole genome shotgun (WGS) entry which is preliminary data.</text>
</comment>